<sequence>MIDATSHLDASPKTVGKKLQVEFSKSVEIVDTESHDVKKSAPAIERNESIAQTDFMESSPKKVQVNFEKIVEKDDVVLQVGTLVSTRSTNTEIVETPIVLDVQSENVVRSAPEIARNDSTAQTDTKEFRPKKVQAVATVTTDSTSHFDAALVTFAKQLQTDIEKMVERNDVLVQVGTLMSTQATITDSMTDEFQSARRSAQALERKESMAQTEVVESRPKKLQVDRKAETIDMVVQVSTIHNTCTTMTEEAALDSYVQQFDAYTTAMIEDQTREFSRLPEIEVDRQVIVKSAVTPASLADVSIGSQLASQNMAVQSSPIVFDCSTEIHPEMHSEILMTTLSSVDLEARTRKETLNKKLQVSIQAASVGIQDRDISNKMVQASFKTAVVNNESVFKTPLEEVSTQILELPKMSEEFGTQAKRSESINKKMQVDLIVEGMTEMFDAFVQVEEETTSIVESYSQERQQFSAAPQMPQTIEKEVQCDAVAQKGKKVQVSPMTNDFSTYENLVSPVASKRIQYIPVTQESMVQSGTIMVSKSQDICDELRPYCVDSESYNQGHSQPKVVTHGKKLQVVINPQTCETACQYETEELAKGHYAQSQVQTDSGMGTITTQTMADLSVLEQSMSSYVTGTKGKKMQATGMRTETASIQADFGGTKNYKEAKSQTRDDACLDEAATQYEHVTDDESEMGPMPTIMPGPEVFDAYVQASSLDQQTMHSIEVTQMNTVQYSAPPSTSYSYQELMEMVRRMGSYKDSHVQADSPVTTEYKKPLYNKASQVYLSASSAVDSCSYFRQPVSDQAAQDIYTAPIDSSPRSYVVRGSTTTPSEQGSQNQAESYDVHVSVNLDALEPAPTRVIPTHDSDTKNKKVTSVKDTVGTQYEMAKAVDSHSTFVSAVKPDIKVMHSMCQIGTVMRNSDAQTVYSYEHLYPQTRVETQALTVPSPSKSVDSFNERIVETRGKKMQVGTALDSITNTAMQTDIQGGSRLLDTFSTMCQIGVMVVNTECQTMPTKGEDVAAKSLAKTESVSSMTQVGWLTKNQDAQTMMTPVMDSMSHIEESVAPTQRATAPHVLRSSENATVSTQVGPLMSNIAMSTEPTEQLHLMTQVASLTANKKLQVGNKGQMEVINSSNQYEAPLSDVKTQISPQLIHNNQQTSGTNLEEAKSKSQIDVCLQCGVLIKDGVMQTEQQEQRNKKLQVSLLSDSQQPLIEVQDSISVRQAPPVTVSYTMGSTVPTKTEQADVFVQVSGKKLEIGPHTMTQIAPKTNDASVEALLLPDFKDDTSTPINRVLPTANKKLQVSLLSDEPQQQKEMQSSNVQTAPLYISDVYIQTQPSKITDSHAARELPALVSRESSFESSDMR</sequence>
<reference evidence="2 3" key="1">
    <citation type="submission" date="2024-11" db="EMBL/GenBank/DDBJ databases">
        <title>Adaptive evolution of stress response genes in parasites aligns with host niche diversity.</title>
        <authorList>
            <person name="Hahn C."/>
            <person name="Resl P."/>
        </authorList>
    </citation>
    <scope>NUCLEOTIDE SEQUENCE [LARGE SCALE GENOMIC DNA]</scope>
    <source>
        <strain evidence="2">EGGRZ-B1_66</strain>
        <tissue evidence="2">Body</tissue>
    </source>
</reference>
<comment type="caution">
    <text evidence="2">The sequence shown here is derived from an EMBL/GenBank/DDBJ whole genome shotgun (WGS) entry which is preliminary data.</text>
</comment>
<evidence type="ECO:0000313" key="2">
    <source>
        <dbReference type="EMBL" id="KAL3314927.1"/>
    </source>
</evidence>
<accession>A0ABD2Q5R2</accession>
<organism evidence="2 3">
    <name type="scientific">Cichlidogyrus casuarinus</name>
    <dbReference type="NCBI Taxonomy" id="1844966"/>
    <lineage>
        <taxon>Eukaryota</taxon>
        <taxon>Metazoa</taxon>
        <taxon>Spiralia</taxon>
        <taxon>Lophotrochozoa</taxon>
        <taxon>Platyhelminthes</taxon>
        <taxon>Monogenea</taxon>
        <taxon>Monopisthocotylea</taxon>
        <taxon>Dactylogyridea</taxon>
        <taxon>Ancyrocephalidae</taxon>
        <taxon>Cichlidogyrus</taxon>
    </lineage>
</organism>
<proteinExistence type="predicted"/>
<evidence type="ECO:0000313" key="3">
    <source>
        <dbReference type="Proteomes" id="UP001626550"/>
    </source>
</evidence>
<keyword evidence="3" id="KW-1185">Reference proteome</keyword>
<name>A0ABD2Q5R2_9PLAT</name>
<dbReference type="EMBL" id="JBJKFK010000870">
    <property type="protein sequence ID" value="KAL3314927.1"/>
    <property type="molecule type" value="Genomic_DNA"/>
</dbReference>
<gene>
    <name evidence="2" type="ORF">Ciccas_006448</name>
</gene>
<dbReference type="Proteomes" id="UP001626550">
    <property type="component" value="Unassembled WGS sequence"/>
</dbReference>
<evidence type="ECO:0000256" key="1">
    <source>
        <dbReference type="SAM" id="MobiDB-lite"/>
    </source>
</evidence>
<protein>
    <submittedName>
        <fullName evidence="2">Uncharacterized protein</fullName>
    </submittedName>
</protein>
<feature type="compositionally biased region" description="Polar residues" evidence="1">
    <location>
        <begin position="819"/>
        <end position="834"/>
    </location>
</feature>
<feature type="region of interest" description="Disordered" evidence="1">
    <location>
        <begin position="811"/>
        <end position="834"/>
    </location>
</feature>